<comment type="caution">
    <text evidence="4">The sequence shown here is derived from an EMBL/GenBank/DDBJ whole genome shotgun (WGS) entry which is preliminary data.</text>
</comment>
<dbReference type="AlphaFoldDB" id="A0AA35RAK9"/>
<keyword evidence="2" id="KW-0732">Signal</keyword>
<gene>
    <name evidence="4" type="ORF">GBAR_LOCUS4929</name>
</gene>
<feature type="compositionally biased region" description="Basic and acidic residues" evidence="1">
    <location>
        <begin position="333"/>
        <end position="362"/>
    </location>
</feature>
<dbReference type="InterPro" id="IPR038765">
    <property type="entry name" value="Papain-like_cys_pep_sf"/>
</dbReference>
<evidence type="ECO:0000256" key="1">
    <source>
        <dbReference type="SAM" id="MobiDB-lite"/>
    </source>
</evidence>
<evidence type="ECO:0000256" key="2">
    <source>
        <dbReference type="SAM" id="SignalP"/>
    </source>
</evidence>
<evidence type="ECO:0000259" key="3">
    <source>
        <dbReference type="Pfam" id="PF03184"/>
    </source>
</evidence>
<feature type="compositionally biased region" description="Polar residues" evidence="1">
    <location>
        <begin position="519"/>
        <end position="540"/>
    </location>
</feature>
<dbReference type="PANTHER" id="PTHR34718">
    <property type="entry name" value="PHD-TYPE DOMAIN-CONTAINING PROTEIN"/>
    <property type="match status" value="1"/>
</dbReference>
<feature type="domain" description="DDE-1" evidence="3">
    <location>
        <begin position="138"/>
        <end position="236"/>
    </location>
</feature>
<dbReference type="SUPFAM" id="SSF54001">
    <property type="entry name" value="Cysteine proteinases"/>
    <property type="match status" value="1"/>
</dbReference>
<evidence type="ECO:0000313" key="4">
    <source>
        <dbReference type="EMBL" id="CAI8006846.1"/>
    </source>
</evidence>
<dbReference type="PANTHER" id="PTHR34718:SF2">
    <property type="entry name" value="PHD-TYPE DOMAIN-CONTAINING PROTEIN"/>
    <property type="match status" value="1"/>
</dbReference>
<feature type="chain" id="PRO_5041249992" description="DDE-1 domain-containing protein" evidence="2">
    <location>
        <begin position="29"/>
        <end position="798"/>
    </location>
</feature>
<reference evidence="4" key="1">
    <citation type="submission" date="2023-03" db="EMBL/GenBank/DDBJ databases">
        <authorList>
            <person name="Steffen K."/>
            <person name="Cardenas P."/>
        </authorList>
    </citation>
    <scope>NUCLEOTIDE SEQUENCE</scope>
</reference>
<dbReference type="Gene3D" id="3.40.395.10">
    <property type="entry name" value="Adenoviral Proteinase, Chain A"/>
    <property type="match status" value="1"/>
</dbReference>
<proteinExistence type="predicted"/>
<dbReference type="Proteomes" id="UP001174909">
    <property type="component" value="Unassembled WGS sequence"/>
</dbReference>
<feature type="compositionally biased region" description="Basic and acidic residues" evidence="1">
    <location>
        <begin position="482"/>
        <end position="494"/>
    </location>
</feature>
<feature type="region of interest" description="Disordered" evidence="1">
    <location>
        <begin position="333"/>
        <end position="366"/>
    </location>
</feature>
<evidence type="ECO:0000313" key="5">
    <source>
        <dbReference type="Proteomes" id="UP001174909"/>
    </source>
</evidence>
<keyword evidence="5" id="KW-1185">Reference proteome</keyword>
<dbReference type="EMBL" id="CASHTH010000729">
    <property type="protein sequence ID" value="CAI8006846.1"/>
    <property type="molecule type" value="Genomic_DNA"/>
</dbReference>
<sequence>MTRKKRNWPVFWFRSQLLVTLKPKQVLALVQQIIESKGISATVSNGWWERFVVRHSELTLRTAVLLSLARAKATDPDVFAKYFDILEECFLQNEIFDKPSAIYNCDETGLPLNPACGKVVTKASRKDANFVTGGDKSQVTVLACTSTAGFALPPFVIFDRQSLNQGMTKGEVPGTLYGLSRNGWINSELFYHWFLHHFLQYAPPTRPLILLLDGHSSHYSPATINPARRSNVKPLMASTPKPSSHSEHSLSDSEVSLTIKSPQNASSLRHTSFDDSWCSKAPVPLRQTTSISKFLPLPARPSQLETKHGKSSGCVLTSQENLHLLEEKAAKKQEALRQKEERKRRIEDRKLQHTGRGKDEKTKCKRKPVKVSFAQTYENSMVEENDETPCCIRPGSSEPQKVIKGNVPRTSTVQPVGLISDRPQPLQQKNTDKTSTGPGSKNETTSRIKGLRTGLRSATAKLPKDTGKKSPAVATTLSVPQSRKERDSKMDSDRTPGQWTKGLRSQLRSSKPDHKKATSSDAPISSGSKNETDQSKSTGLRTGLRSARSATAKQLKNPGKECSAVTTTPPVTHSRKRVTDSKTGSEKTPVQRHAGLRSGVRLSRATAMRPTGIKTEPKRAAMDPVAKTNCESQKPDCIVVSDTDPDPDYWIKELDLFDLDLQCLRDGKDLSENVINAAQVVLKTQFKVEGFLATAKSQSLKYSSLSEGVLCVQILYTGAHHWICTARWTTGPVQLYDSRAIVSDPMTPEIKLQLSKLFSPPQSKSSLRIEILPVQQQEGVHDCGLFSIAYATEVPQLR</sequence>
<accession>A0AA35RAK9</accession>
<dbReference type="Pfam" id="PF03184">
    <property type="entry name" value="DDE_1"/>
    <property type="match status" value="1"/>
</dbReference>
<dbReference type="InterPro" id="IPR004875">
    <property type="entry name" value="DDE_SF_endonuclease_dom"/>
</dbReference>
<name>A0AA35RAK9_GEOBA</name>
<feature type="region of interest" description="Disordered" evidence="1">
    <location>
        <begin position="385"/>
        <end position="598"/>
    </location>
</feature>
<feature type="compositionally biased region" description="Polar residues" evidence="1">
    <location>
        <begin position="425"/>
        <end position="447"/>
    </location>
</feature>
<protein>
    <recommendedName>
        <fullName evidence="3">DDE-1 domain-containing protein</fullName>
    </recommendedName>
</protein>
<organism evidence="4 5">
    <name type="scientific">Geodia barretti</name>
    <name type="common">Barrett's horny sponge</name>
    <dbReference type="NCBI Taxonomy" id="519541"/>
    <lineage>
        <taxon>Eukaryota</taxon>
        <taxon>Metazoa</taxon>
        <taxon>Porifera</taxon>
        <taxon>Demospongiae</taxon>
        <taxon>Heteroscleromorpha</taxon>
        <taxon>Tetractinellida</taxon>
        <taxon>Astrophorina</taxon>
        <taxon>Geodiidae</taxon>
        <taxon>Geodia</taxon>
    </lineage>
</organism>
<feature type="signal peptide" evidence="2">
    <location>
        <begin position="1"/>
        <end position="28"/>
    </location>
</feature>
<dbReference type="GO" id="GO:0003676">
    <property type="term" value="F:nucleic acid binding"/>
    <property type="evidence" value="ECO:0007669"/>
    <property type="project" value="InterPro"/>
</dbReference>
<feature type="region of interest" description="Disordered" evidence="1">
    <location>
        <begin position="222"/>
        <end position="257"/>
    </location>
</feature>